<dbReference type="Proteomes" id="UP000236754">
    <property type="component" value="Unassembled WGS sequence"/>
</dbReference>
<evidence type="ECO:0000256" key="1">
    <source>
        <dbReference type="SAM" id="MobiDB-lite"/>
    </source>
</evidence>
<name>A0A1H6E7Y3_9ACTN</name>
<keyword evidence="3" id="KW-1185">Reference proteome</keyword>
<protein>
    <recommendedName>
        <fullName evidence="4">DUF3499 domain-containing protein</fullName>
    </recommendedName>
</protein>
<reference evidence="2 3" key="1">
    <citation type="submission" date="2016-10" db="EMBL/GenBank/DDBJ databases">
        <authorList>
            <person name="de Groot N.N."/>
        </authorList>
    </citation>
    <scope>NUCLEOTIDE SEQUENCE [LARGE SCALE GENOMIC DNA]</scope>
    <source>
        <strain evidence="2 3">CGMCC 4.2023</strain>
    </source>
</reference>
<dbReference type="Pfam" id="PF12005">
    <property type="entry name" value="DUF3499"/>
    <property type="match status" value="1"/>
</dbReference>
<organism evidence="2 3">
    <name type="scientific">Actinacidiphila yanglinensis</name>
    <dbReference type="NCBI Taxonomy" id="310779"/>
    <lineage>
        <taxon>Bacteria</taxon>
        <taxon>Bacillati</taxon>
        <taxon>Actinomycetota</taxon>
        <taxon>Actinomycetes</taxon>
        <taxon>Kitasatosporales</taxon>
        <taxon>Streptomycetaceae</taxon>
        <taxon>Actinacidiphila</taxon>
    </lineage>
</organism>
<dbReference type="AlphaFoldDB" id="A0A1H6E7Y3"/>
<sequence length="181" mass="19206">MAAVIPLLSLPISVTPMVVAGQPRTPVAPGLGPPRTTRAGELAESRRGPLKSAVPSNIVSPVRRCSRTACGRPAVATLTYVYADSTAVLGPLATYAEPHCYDLCSEHSERLTAPRGWEVVRLVTDTGPVRPSGDDLEALANAVREAARPHERGRGPAAARDIDPVEVARRGHLRVLRSPES</sequence>
<gene>
    <name evidence="2" type="ORF">SAMN05216223_12893</name>
</gene>
<evidence type="ECO:0000313" key="3">
    <source>
        <dbReference type="Proteomes" id="UP000236754"/>
    </source>
</evidence>
<evidence type="ECO:0000313" key="2">
    <source>
        <dbReference type="EMBL" id="SEG93842.1"/>
    </source>
</evidence>
<accession>A0A1H6E7Y3</accession>
<feature type="region of interest" description="Disordered" evidence="1">
    <location>
        <begin position="23"/>
        <end position="51"/>
    </location>
</feature>
<evidence type="ECO:0008006" key="4">
    <source>
        <dbReference type="Google" id="ProtNLM"/>
    </source>
</evidence>
<dbReference type="EMBL" id="FNVU01000028">
    <property type="protein sequence ID" value="SEG93842.1"/>
    <property type="molecule type" value="Genomic_DNA"/>
</dbReference>
<proteinExistence type="predicted"/>
<dbReference type="InterPro" id="IPR021888">
    <property type="entry name" value="DUF3499"/>
</dbReference>